<name>A0A090VJJ1_9FLAO</name>
<dbReference type="RefSeq" id="WP_042506744.1">
    <property type="nucleotide sequence ID" value="NZ_BBNQ01000025.1"/>
</dbReference>
<organism evidence="1 2">
    <name type="scientific">Algibacter lectus</name>
    <dbReference type="NCBI Taxonomy" id="221126"/>
    <lineage>
        <taxon>Bacteria</taxon>
        <taxon>Pseudomonadati</taxon>
        <taxon>Bacteroidota</taxon>
        <taxon>Flavobacteriia</taxon>
        <taxon>Flavobacteriales</taxon>
        <taxon>Flavobacteriaceae</taxon>
        <taxon>Algibacter</taxon>
    </lineage>
</organism>
<dbReference type="AlphaFoldDB" id="A0A090VJJ1"/>
<dbReference type="EMBL" id="BBNQ01000025">
    <property type="protein sequence ID" value="GAL64901.1"/>
    <property type="molecule type" value="Genomic_DNA"/>
</dbReference>
<proteinExistence type="predicted"/>
<protein>
    <submittedName>
        <fullName evidence="1">Uncharacterized protein</fullName>
    </submittedName>
</protein>
<evidence type="ECO:0000313" key="2">
    <source>
        <dbReference type="Proteomes" id="UP000029644"/>
    </source>
</evidence>
<gene>
    <name evidence="1" type="ORF">JCM19300_2659</name>
</gene>
<dbReference type="OrthoDB" id="333971at2"/>
<dbReference type="Proteomes" id="UP000029644">
    <property type="component" value="Unassembled WGS sequence"/>
</dbReference>
<accession>A0A090VJJ1</accession>
<reference evidence="1 2" key="1">
    <citation type="journal article" date="2014" name="Genome Announc.">
        <title>Draft Genome Sequences of Marine Flavobacterium Algibacter lectus Strains SS8 and NR4.</title>
        <authorList>
            <person name="Takatani N."/>
            <person name="Nakanishi M."/>
            <person name="Meirelles P."/>
            <person name="Mino S."/>
            <person name="Suda W."/>
            <person name="Oshima K."/>
            <person name="Hattori M."/>
            <person name="Ohkuma M."/>
            <person name="Hosokawa M."/>
            <person name="Miyashita K."/>
            <person name="Thompson F.L."/>
            <person name="Niwa A."/>
            <person name="Sawabe T."/>
            <person name="Sawabe T."/>
        </authorList>
    </citation>
    <scope>NUCLEOTIDE SEQUENCE [LARGE SCALE GENOMIC DNA]</scope>
    <source>
        <strain evidence="1 2">JCM 19300</strain>
    </source>
</reference>
<evidence type="ECO:0000313" key="1">
    <source>
        <dbReference type="EMBL" id="GAL64901.1"/>
    </source>
</evidence>
<sequence>MINNKTARIPNILNTLRNEKINTWFDLGLFIDKFKEQNFASAFKGKASTFDAEIEKGGVAFLTFYFTIDGITVETEKYAKIFKNIYPDIPIHFVAGDIKDEADELIPNGAFKKVIPEMEAFDAWPLYEDFFNIKMERGSEAYNALIGKFWKEVLVLVEKLGSYIEENDISLLYLINVCSNPGNVSLALATVLISEYLGIPVINNNHDFYWEGGNRKEDIVKKGLKKGPRDFFFHNAHIGEFFSVIEMVYPWESRSWMNVNINKMQQEHLININGHNPANVALLGTAVDTKMHQMSKRDIIKALCKSLPYLQMKKTPLPYILLLTIKIVSAR</sequence>
<comment type="caution">
    <text evidence="1">The sequence shown here is derived from an EMBL/GenBank/DDBJ whole genome shotgun (WGS) entry which is preliminary data.</text>
</comment>